<protein>
    <submittedName>
        <fullName evidence="2">ABC-2 family transporter protein</fullName>
    </submittedName>
</protein>
<reference evidence="2 3" key="1">
    <citation type="submission" date="2017-06" db="EMBL/GenBank/DDBJ databases">
        <authorList>
            <person name="Kim H.J."/>
            <person name="Triplett B.A."/>
        </authorList>
    </citation>
    <scope>NUCLEOTIDE SEQUENCE [LARGE SCALE GENOMIC DNA]</scope>
    <source>
        <strain evidence="2 3">DSM 43151</strain>
    </source>
</reference>
<feature type="transmembrane region" description="Helical" evidence="1">
    <location>
        <begin position="218"/>
        <end position="241"/>
    </location>
</feature>
<dbReference type="EMBL" id="FZNR01000005">
    <property type="protein sequence ID" value="SNR76169.1"/>
    <property type="molecule type" value="Genomic_DNA"/>
</dbReference>
<dbReference type="Pfam" id="PF12730">
    <property type="entry name" value="ABC2_membrane_4"/>
    <property type="match status" value="1"/>
</dbReference>
<keyword evidence="3" id="KW-1185">Reference proteome</keyword>
<dbReference type="OrthoDB" id="3294220at2"/>
<sequence>MILPRVVSAEWRKTVTLPASWTGAAVALLGSLLITMLNAYAVHADPGGRAFVAPLEIAFTAMPLGTVGATVIGVSVFSSEYTNDRRITTSLAAVPGRVLTLAAKAIVVVLFIAVVAAVTMPLTIGAARLVIGETVSVPEAVARCLGATLFWILSGLIALAITVFTRSGVVPLVVLIVNSSLVSFSLLLSKISSLGFWLPDMAGRRLFGGVQATEGGLGTVPGALVMAAWTVLLLAAATAVFNRRDA</sequence>
<accession>A0A238Z024</accession>
<feature type="transmembrane region" description="Helical" evidence="1">
    <location>
        <begin position="98"/>
        <end position="120"/>
    </location>
</feature>
<name>A0A238Z024_9ACTN</name>
<keyword evidence="1" id="KW-0472">Membrane</keyword>
<feature type="transmembrane region" description="Helical" evidence="1">
    <location>
        <begin position="140"/>
        <end position="165"/>
    </location>
</feature>
<organism evidence="2 3">
    <name type="scientific">Actinoplanes regularis</name>
    <dbReference type="NCBI Taxonomy" id="52697"/>
    <lineage>
        <taxon>Bacteria</taxon>
        <taxon>Bacillati</taxon>
        <taxon>Actinomycetota</taxon>
        <taxon>Actinomycetes</taxon>
        <taxon>Micromonosporales</taxon>
        <taxon>Micromonosporaceae</taxon>
        <taxon>Actinoplanes</taxon>
    </lineage>
</organism>
<evidence type="ECO:0000256" key="1">
    <source>
        <dbReference type="SAM" id="Phobius"/>
    </source>
</evidence>
<keyword evidence="1" id="KW-1133">Transmembrane helix</keyword>
<gene>
    <name evidence="2" type="ORF">SAMN06264365_105286</name>
</gene>
<dbReference type="AlphaFoldDB" id="A0A238Z024"/>
<dbReference type="RefSeq" id="WP_089293970.1">
    <property type="nucleotide sequence ID" value="NZ_BOMU01000035.1"/>
</dbReference>
<evidence type="ECO:0000313" key="2">
    <source>
        <dbReference type="EMBL" id="SNR76169.1"/>
    </source>
</evidence>
<feature type="transmembrane region" description="Helical" evidence="1">
    <location>
        <begin position="57"/>
        <end position="77"/>
    </location>
</feature>
<dbReference type="Proteomes" id="UP000198415">
    <property type="component" value="Unassembled WGS sequence"/>
</dbReference>
<evidence type="ECO:0000313" key="3">
    <source>
        <dbReference type="Proteomes" id="UP000198415"/>
    </source>
</evidence>
<feature type="transmembrane region" description="Helical" evidence="1">
    <location>
        <begin position="21"/>
        <end position="42"/>
    </location>
</feature>
<keyword evidence="1" id="KW-0812">Transmembrane</keyword>
<proteinExistence type="predicted"/>
<feature type="transmembrane region" description="Helical" evidence="1">
    <location>
        <begin position="172"/>
        <end position="198"/>
    </location>
</feature>